<accession>A0A7X5X1B5</accession>
<evidence type="ECO:0000313" key="2">
    <source>
        <dbReference type="Proteomes" id="UP000536624"/>
    </source>
</evidence>
<evidence type="ECO:0000313" key="1">
    <source>
        <dbReference type="EMBL" id="NIY64813.1"/>
    </source>
</evidence>
<protein>
    <submittedName>
        <fullName evidence="1">Uncharacterized protein</fullName>
    </submittedName>
</protein>
<reference evidence="1 2" key="1">
    <citation type="submission" date="2020-02" db="EMBL/GenBank/DDBJ databases">
        <title>Streptomyces malaysiensis DSM14702 (JHCC583434, PFL_A843) Genome sequencing and assembly.</title>
        <authorList>
            <person name="Samborskyy M."/>
        </authorList>
    </citation>
    <scope>NUCLEOTIDE SEQUENCE [LARGE SCALE GENOMIC DNA]</scope>
    <source>
        <strain evidence="1 2">DSM 14702</strain>
    </source>
</reference>
<comment type="caution">
    <text evidence="1">The sequence shown here is derived from an EMBL/GenBank/DDBJ whole genome shotgun (WGS) entry which is preliminary data.</text>
</comment>
<name>A0A7X5X1B5_STRMQ</name>
<dbReference type="EMBL" id="JAALLH010000001">
    <property type="protein sequence ID" value="NIY64813.1"/>
    <property type="molecule type" value="Genomic_DNA"/>
</dbReference>
<sequence>MTFRVASTVTLPPRCVARLEDAGVDLVPAENVSGLTILTGIDAAVVTITDHVGAEALAALRDHAVHASIRMSSG</sequence>
<dbReference type="RefSeq" id="WP_208972989.1">
    <property type="nucleotide sequence ID" value="NZ_JAALLH010000001.1"/>
</dbReference>
<organism evidence="1 2">
    <name type="scientific">Streptomyces malaysiensis</name>
    <dbReference type="NCBI Taxonomy" id="92644"/>
    <lineage>
        <taxon>Bacteria</taxon>
        <taxon>Bacillati</taxon>
        <taxon>Actinomycetota</taxon>
        <taxon>Actinomycetes</taxon>
        <taxon>Kitasatosporales</taxon>
        <taxon>Streptomycetaceae</taxon>
        <taxon>Streptomyces</taxon>
        <taxon>Streptomyces violaceusniger group</taxon>
    </lineage>
</organism>
<gene>
    <name evidence="1" type="ORF">SMALB_2789</name>
</gene>
<proteinExistence type="predicted"/>
<dbReference type="Proteomes" id="UP000536624">
    <property type="component" value="Unassembled WGS sequence"/>
</dbReference>
<dbReference type="AlphaFoldDB" id="A0A7X5X1B5"/>